<dbReference type="InterPro" id="IPR036250">
    <property type="entry name" value="AcylCo_DH-like_C"/>
</dbReference>
<dbReference type="InterPro" id="IPR009081">
    <property type="entry name" value="PP-bd_ACP"/>
</dbReference>
<dbReference type="EMBL" id="LNYO01000024">
    <property type="protein sequence ID" value="KTD33267.1"/>
    <property type="molecule type" value="Genomic_DNA"/>
</dbReference>
<evidence type="ECO:0000256" key="3">
    <source>
        <dbReference type="ARBA" id="ARBA00022450"/>
    </source>
</evidence>
<dbReference type="InterPro" id="IPR013786">
    <property type="entry name" value="AcylCoA_DH/ox_N"/>
</dbReference>
<keyword evidence="5" id="KW-0285">Flavoprotein</keyword>
<protein>
    <submittedName>
        <fullName evidence="8">Peptide synthetase, non-ribosomal</fullName>
    </submittedName>
</protein>
<dbReference type="CDD" id="cd00567">
    <property type="entry name" value="ACAD"/>
    <property type="match status" value="1"/>
</dbReference>
<dbReference type="GO" id="GO:0043041">
    <property type="term" value="P:amino acid activation for nonribosomal peptide biosynthetic process"/>
    <property type="evidence" value="ECO:0007669"/>
    <property type="project" value="TreeGrafter"/>
</dbReference>
<dbReference type="GO" id="GO:0044550">
    <property type="term" value="P:secondary metabolite biosynthetic process"/>
    <property type="evidence" value="ECO:0007669"/>
    <property type="project" value="TreeGrafter"/>
</dbReference>
<organism evidence="8 9">
    <name type="scientific">Legionella nautarum</name>
    <dbReference type="NCBI Taxonomy" id="45070"/>
    <lineage>
        <taxon>Bacteria</taxon>
        <taxon>Pseudomonadati</taxon>
        <taxon>Pseudomonadota</taxon>
        <taxon>Gammaproteobacteria</taxon>
        <taxon>Legionellales</taxon>
        <taxon>Legionellaceae</taxon>
        <taxon>Legionella</taxon>
    </lineage>
</organism>
<dbReference type="Pfam" id="PF00441">
    <property type="entry name" value="Acyl-CoA_dh_1"/>
    <property type="match status" value="1"/>
</dbReference>
<dbReference type="Gene3D" id="1.10.540.10">
    <property type="entry name" value="Acyl-CoA dehydrogenase/oxidase, N-terminal domain"/>
    <property type="match status" value="1"/>
</dbReference>
<evidence type="ECO:0000313" key="9">
    <source>
        <dbReference type="Proteomes" id="UP000054725"/>
    </source>
</evidence>
<evidence type="ECO:0000313" key="8">
    <source>
        <dbReference type="EMBL" id="KTD33267.1"/>
    </source>
</evidence>
<keyword evidence="9" id="KW-1185">Reference proteome</keyword>
<dbReference type="CDD" id="cd05930">
    <property type="entry name" value="A_NRPS"/>
    <property type="match status" value="1"/>
</dbReference>
<dbReference type="InterPro" id="IPR006162">
    <property type="entry name" value="Ppantetheine_attach_site"/>
</dbReference>
<evidence type="ECO:0000256" key="1">
    <source>
        <dbReference type="ARBA" id="ARBA00001974"/>
    </source>
</evidence>
<evidence type="ECO:0000259" key="7">
    <source>
        <dbReference type="PROSITE" id="PS50075"/>
    </source>
</evidence>
<dbReference type="Pfam" id="PF00501">
    <property type="entry name" value="AMP-binding"/>
    <property type="match status" value="1"/>
</dbReference>
<dbReference type="GO" id="GO:0016627">
    <property type="term" value="F:oxidoreductase activity, acting on the CH-CH group of donors"/>
    <property type="evidence" value="ECO:0007669"/>
    <property type="project" value="InterPro"/>
</dbReference>
<dbReference type="InterPro" id="IPR009075">
    <property type="entry name" value="AcylCo_DH/oxidase_C"/>
</dbReference>
<dbReference type="PROSITE" id="PS00012">
    <property type="entry name" value="PHOSPHOPANTETHEINE"/>
    <property type="match status" value="1"/>
</dbReference>
<dbReference type="GO" id="GO:0031177">
    <property type="term" value="F:phosphopantetheine binding"/>
    <property type="evidence" value="ECO:0007669"/>
    <property type="project" value="TreeGrafter"/>
</dbReference>
<name>A0A0W0WLY7_9GAMM</name>
<dbReference type="SUPFAM" id="SSF56645">
    <property type="entry name" value="Acyl-CoA dehydrogenase NM domain-like"/>
    <property type="match status" value="1"/>
</dbReference>
<dbReference type="GO" id="GO:0005737">
    <property type="term" value="C:cytoplasm"/>
    <property type="evidence" value="ECO:0007669"/>
    <property type="project" value="TreeGrafter"/>
</dbReference>
<dbReference type="PANTHER" id="PTHR45527:SF1">
    <property type="entry name" value="FATTY ACID SYNTHASE"/>
    <property type="match status" value="1"/>
</dbReference>
<dbReference type="NCBIfam" id="TIGR01733">
    <property type="entry name" value="AA-adenyl-dom"/>
    <property type="match status" value="1"/>
</dbReference>
<dbReference type="Pfam" id="PF13193">
    <property type="entry name" value="AMP-binding_C"/>
    <property type="match status" value="1"/>
</dbReference>
<evidence type="ECO:0000256" key="6">
    <source>
        <dbReference type="ARBA" id="ARBA00022827"/>
    </source>
</evidence>
<keyword evidence="4" id="KW-0597">Phosphoprotein</keyword>
<dbReference type="InterPro" id="IPR037069">
    <property type="entry name" value="AcylCoA_DH/ox_N_sf"/>
</dbReference>
<proteinExistence type="inferred from homology"/>
<dbReference type="InterPro" id="IPR025110">
    <property type="entry name" value="AMP-bd_C"/>
</dbReference>
<dbReference type="Gene3D" id="2.30.38.10">
    <property type="entry name" value="Luciferase, Domain 3"/>
    <property type="match status" value="1"/>
</dbReference>
<evidence type="ECO:0000256" key="5">
    <source>
        <dbReference type="ARBA" id="ARBA00022630"/>
    </source>
</evidence>
<dbReference type="InterPro" id="IPR006091">
    <property type="entry name" value="Acyl-CoA_Oxase/DH_mid-dom"/>
</dbReference>
<dbReference type="InterPro" id="IPR000873">
    <property type="entry name" value="AMP-dep_synth/lig_dom"/>
</dbReference>
<dbReference type="InterPro" id="IPR010071">
    <property type="entry name" value="AA_adenyl_dom"/>
</dbReference>
<dbReference type="FunFam" id="3.40.50.980:FF:000001">
    <property type="entry name" value="Non-ribosomal peptide synthetase"/>
    <property type="match status" value="1"/>
</dbReference>
<dbReference type="Proteomes" id="UP000054725">
    <property type="component" value="Unassembled WGS sequence"/>
</dbReference>
<dbReference type="InterPro" id="IPR036736">
    <property type="entry name" value="ACP-like_sf"/>
</dbReference>
<dbReference type="PANTHER" id="PTHR45527">
    <property type="entry name" value="NONRIBOSOMAL PEPTIDE SYNTHETASE"/>
    <property type="match status" value="1"/>
</dbReference>
<comment type="caution">
    <text evidence="8">The sequence shown here is derived from an EMBL/GenBank/DDBJ whole genome shotgun (WGS) entry which is preliminary data.</text>
</comment>
<dbReference type="Pfam" id="PF02770">
    <property type="entry name" value="Acyl-CoA_dh_M"/>
    <property type="match status" value="1"/>
</dbReference>
<keyword evidence="3" id="KW-0596">Phosphopantetheine</keyword>
<dbReference type="Pfam" id="PF02771">
    <property type="entry name" value="Acyl-CoA_dh_N"/>
    <property type="match status" value="1"/>
</dbReference>
<dbReference type="SUPFAM" id="SSF47336">
    <property type="entry name" value="ACP-like"/>
    <property type="match status" value="1"/>
</dbReference>
<dbReference type="Gene3D" id="3.40.50.980">
    <property type="match status" value="2"/>
</dbReference>
<dbReference type="STRING" id="45070.Lnau_2915"/>
<reference evidence="8 9" key="1">
    <citation type="submission" date="2015-11" db="EMBL/GenBank/DDBJ databases">
        <title>Genomic analysis of 38 Legionella species identifies large and diverse effector repertoires.</title>
        <authorList>
            <person name="Burstein D."/>
            <person name="Amaro F."/>
            <person name="Zusman T."/>
            <person name="Lifshitz Z."/>
            <person name="Cohen O."/>
            <person name="Gilbert J.A."/>
            <person name="Pupko T."/>
            <person name="Shuman H.A."/>
            <person name="Segal G."/>
        </authorList>
    </citation>
    <scope>NUCLEOTIDE SEQUENCE [LARGE SCALE GENOMIC DNA]</scope>
    <source>
        <strain evidence="8 9">ATCC 49506</strain>
    </source>
</reference>
<dbReference type="Gene3D" id="2.40.110.10">
    <property type="entry name" value="Butyryl-CoA Dehydrogenase, subunit A, domain 2"/>
    <property type="match status" value="1"/>
</dbReference>
<dbReference type="Gene3D" id="1.20.140.10">
    <property type="entry name" value="Butyryl-CoA Dehydrogenase, subunit A, domain 3"/>
    <property type="match status" value="1"/>
</dbReference>
<dbReference type="InterPro" id="IPR046373">
    <property type="entry name" value="Acyl-CoA_Oxase/DH_mid-dom_sf"/>
</dbReference>
<comment type="cofactor">
    <cofactor evidence="1">
        <name>FAD</name>
        <dbReference type="ChEBI" id="CHEBI:57692"/>
    </cofactor>
</comment>
<evidence type="ECO:0000256" key="4">
    <source>
        <dbReference type="ARBA" id="ARBA00022553"/>
    </source>
</evidence>
<dbReference type="InterPro" id="IPR020845">
    <property type="entry name" value="AMP-binding_CS"/>
</dbReference>
<dbReference type="GO" id="GO:0050660">
    <property type="term" value="F:flavin adenine dinucleotide binding"/>
    <property type="evidence" value="ECO:0007669"/>
    <property type="project" value="InterPro"/>
</dbReference>
<dbReference type="Gene3D" id="3.30.300.30">
    <property type="match status" value="1"/>
</dbReference>
<dbReference type="SUPFAM" id="SSF56801">
    <property type="entry name" value="Acetyl-CoA synthetase-like"/>
    <property type="match status" value="1"/>
</dbReference>
<dbReference type="PROSITE" id="PS00455">
    <property type="entry name" value="AMP_BINDING"/>
    <property type="match status" value="1"/>
</dbReference>
<dbReference type="Gene3D" id="1.10.1200.10">
    <property type="entry name" value="ACP-like"/>
    <property type="match status" value="1"/>
</dbReference>
<sequence length="1175" mass="131684">MNHSEHSKKSADSLIHWLRHYSSTHLDSYLADKQGAFPPHVFMDLANQGFFGMHISRKHGGLELKLVDMLRVIEQLAAIDLTLTTIIIETIQGAHTLENYASATMKKQYLNKLAKGQMFMSGAMTESAAGSNPRAMKSVASPHQNDKWLLRGSKRWVGMAASAELIAIYVQQVDANNNWLGMSGFLVPRGTEGLHIGAAAPTMGLRGFSKHTIYLDDIEVSAENMLGQPGQGMEIAQDNMMFIRLCLAAASIGAMKRCVQLMHRYAERRSIVTGFLIDNPVTLVRLSEITALIEALENFVYTIATAYDSDIALVPEEAFVVSKILGSEFLGKVADLLVQTLGARGYEEGNGASQLFRDARVFRIFEGPTEALNMYLGSRMQGKNLGLERFFSNFLEQKALFKDLERVVEKINDSEHKLFGKSFTGQYWSQALVGEVIAYGLLLALTDHCYQKNNSEKLHRALLWARNKYHEAVDKSQKLSVGEKVLAQRSELHEIVNNYSAQIGNVEQTKTREGVAIDHLLKKQDEILGAEQGLSLHEILQIEDYQHLEATEAGFQKTFKKSNVVEKETIPCLYTHQLFERQALLNADAVALSYQGEEITYAQLNAKANRVAHFLIKEGITANKVVAIYIERSIEMIVGLLGILKAGGAYLPLDSNYPTKSLQFMFEDSKSDFILSHKKLAKDLPFHAKKTFFIEDIIDFASKDLDAENPQVEINLANLGYLIYTSGSTGKPKGVMLPHQALTNLMHWQQRKNPEKRNVLQFTALSFDMSFLEIFSALISGGTLVLISEHDRMDPWQFSKLVKDHQIEQLVLPVPFLKTLASAPVEKKYFFSLKEIIIAGEQLIVSPAILSFFTQLPSCRLLNYYGPSETHVVTSYTFPEKVTEWPDYPPIGKPIFNTNIMILNNKMQPVQAGETGEIYIGGASLAKGYINRDELTQEKFVEDLWSKEPNSQLYKTGDLGKALPDGNLVFLGRKDAQLKIRGFRIEPKEIESHLIKYPEIKEAVVIAKKDAASEKHLEAFIVVEGKKDDKMINLIYSFLQERVPPQMVPSVFNIIEKMPLTDSGKIDRKRLEHYNKPVSCSVNKIEKPHTSTEKEVIEIMEAIFNLPIGVNNSFASIGGNSLLAMHVISKLRDKFAIELPVCAILSDPRIADTAKRIDLLLQEKATTLSMVNEAN</sequence>
<dbReference type="RefSeq" id="WP_058505872.1">
    <property type="nucleotide sequence ID" value="NZ_CAAAIF010000003.1"/>
</dbReference>
<keyword evidence="6" id="KW-0274">FAD</keyword>
<dbReference type="AlphaFoldDB" id="A0A0W0WLY7"/>
<dbReference type="OrthoDB" id="9757559at2"/>
<accession>A0A0W0WLY7</accession>
<dbReference type="InterPro" id="IPR045851">
    <property type="entry name" value="AMP-bd_C_sf"/>
</dbReference>
<dbReference type="PATRIC" id="fig|45070.6.peg.3076"/>
<dbReference type="Pfam" id="PF00550">
    <property type="entry name" value="PP-binding"/>
    <property type="match status" value="1"/>
</dbReference>
<gene>
    <name evidence="8" type="ORF">Lnau_2915</name>
</gene>
<feature type="domain" description="Carrier" evidence="7">
    <location>
        <begin position="1087"/>
        <end position="1161"/>
    </location>
</feature>
<comment type="similarity">
    <text evidence="2">Belongs to the acyl-CoA dehydrogenase family.</text>
</comment>
<evidence type="ECO:0000256" key="2">
    <source>
        <dbReference type="ARBA" id="ARBA00009347"/>
    </source>
</evidence>
<dbReference type="PROSITE" id="PS50075">
    <property type="entry name" value="CARRIER"/>
    <property type="match status" value="1"/>
</dbReference>
<dbReference type="SUPFAM" id="SSF47203">
    <property type="entry name" value="Acyl-CoA dehydrogenase C-terminal domain-like"/>
    <property type="match status" value="1"/>
</dbReference>
<dbReference type="InterPro" id="IPR009100">
    <property type="entry name" value="AcylCoA_DH/oxidase_NM_dom_sf"/>
</dbReference>